<dbReference type="InterPro" id="IPR007702">
    <property type="entry name" value="Janus"/>
</dbReference>
<dbReference type="FunFam" id="3.50.20.20:FF:000002">
    <property type="entry name" value="Sex-regulated protein janus-B"/>
    <property type="match status" value="1"/>
</dbReference>
<name>A0A368GTD0_ANCCA</name>
<dbReference type="Gene3D" id="3.50.20.20">
    <property type="entry name" value="Janus/Ocnus"/>
    <property type="match status" value="2"/>
</dbReference>
<keyword evidence="9" id="KW-1185">Reference proteome</keyword>
<dbReference type="GO" id="GO:0007548">
    <property type="term" value="P:sex differentiation"/>
    <property type="evidence" value="ECO:0007669"/>
    <property type="project" value="UniProtKB-KW"/>
</dbReference>
<gene>
    <name evidence="8" type="ORF">ANCCAN_06289</name>
</gene>
<dbReference type="PANTHER" id="PTHR12258">
    <property type="entry name" value="JANUS-A/JANUS-B"/>
    <property type="match status" value="1"/>
</dbReference>
<reference evidence="8 9" key="1">
    <citation type="submission" date="2014-10" db="EMBL/GenBank/DDBJ databases">
        <title>Draft genome of the hookworm Ancylostoma caninum.</title>
        <authorList>
            <person name="Mitreva M."/>
        </authorList>
    </citation>
    <scope>NUCLEOTIDE SEQUENCE [LARGE SCALE GENOMIC DNA]</scope>
    <source>
        <strain evidence="8 9">Baltimore</strain>
    </source>
</reference>
<dbReference type="STRING" id="29170.A0A368GTD0"/>
<evidence type="ECO:0000313" key="9">
    <source>
        <dbReference type="Proteomes" id="UP000252519"/>
    </source>
</evidence>
<feature type="active site" description="Proton acceptor" evidence="6">
    <location>
        <position position="132"/>
    </location>
</feature>
<evidence type="ECO:0000256" key="7">
    <source>
        <dbReference type="PIRSR" id="PIRSR607702-2"/>
    </source>
</evidence>
<comment type="caution">
    <text evidence="8">The sequence shown here is derived from an EMBL/GenBank/DDBJ whole genome shotgun (WGS) entry which is preliminary data.</text>
</comment>
<protein>
    <recommendedName>
        <fullName evidence="5">Sex-regulated protein janus-B</fullName>
    </recommendedName>
</protein>
<proteinExistence type="inferred from homology"/>
<comment type="similarity">
    <text evidence="2">Belongs to the janus family.</text>
</comment>
<keyword evidence="4" id="KW-0726">Sexual differentiation</keyword>
<comment type="function">
    <text evidence="1">JanA and janB regulate somatic sex differentiation.</text>
</comment>
<evidence type="ECO:0000256" key="3">
    <source>
        <dbReference type="ARBA" id="ARBA00022782"/>
    </source>
</evidence>
<evidence type="ECO:0000256" key="6">
    <source>
        <dbReference type="PIRSR" id="PIRSR607702-1"/>
    </source>
</evidence>
<dbReference type="GO" id="GO:0030154">
    <property type="term" value="P:cell differentiation"/>
    <property type="evidence" value="ECO:0007669"/>
    <property type="project" value="UniProtKB-KW"/>
</dbReference>
<sequence>MPLSDVPDVDIDPSGTFKYILIKCTDNSSKEEKHIVRGYYKCHFHADILKVAREAAGPEFKLKCVGGGRIKHEDQAKEILVYGYSQVGTLRSIMDVDIDPSGTFKYILIKCTDNSSKEEKHIVRGYYKCHFHADILKVAREAAGPEFKLKCVGGGRIKHEDQAKEILVYGYSQGYGQADHAVTVDILKKRYPDYNITFSNEGY</sequence>
<dbReference type="GO" id="GO:0101006">
    <property type="term" value="F:protein histidine phosphatase activity"/>
    <property type="evidence" value="ECO:0007669"/>
    <property type="project" value="TreeGrafter"/>
</dbReference>
<dbReference type="EMBL" id="JOJR01000059">
    <property type="protein sequence ID" value="RCN47623.1"/>
    <property type="molecule type" value="Genomic_DNA"/>
</dbReference>
<dbReference type="Pfam" id="PF05005">
    <property type="entry name" value="Ocnus"/>
    <property type="match status" value="2"/>
</dbReference>
<evidence type="ECO:0000256" key="5">
    <source>
        <dbReference type="ARBA" id="ARBA00068496"/>
    </source>
</evidence>
<dbReference type="Proteomes" id="UP000252519">
    <property type="component" value="Unassembled WGS sequence"/>
</dbReference>
<keyword evidence="3" id="KW-0221">Differentiation</keyword>
<dbReference type="SUPFAM" id="SSF143724">
    <property type="entry name" value="PHP14-like"/>
    <property type="match status" value="2"/>
</dbReference>
<organism evidence="8 9">
    <name type="scientific">Ancylostoma caninum</name>
    <name type="common">Dog hookworm</name>
    <dbReference type="NCBI Taxonomy" id="29170"/>
    <lineage>
        <taxon>Eukaryota</taxon>
        <taxon>Metazoa</taxon>
        <taxon>Ecdysozoa</taxon>
        <taxon>Nematoda</taxon>
        <taxon>Chromadorea</taxon>
        <taxon>Rhabditida</taxon>
        <taxon>Rhabditina</taxon>
        <taxon>Rhabditomorpha</taxon>
        <taxon>Strongyloidea</taxon>
        <taxon>Ancylostomatidae</taxon>
        <taxon>Ancylostomatinae</taxon>
        <taxon>Ancylostoma</taxon>
    </lineage>
</organism>
<dbReference type="InterPro" id="IPR038596">
    <property type="entry name" value="Janus_sf"/>
</dbReference>
<accession>A0A368GTD0</accession>
<evidence type="ECO:0000256" key="2">
    <source>
        <dbReference type="ARBA" id="ARBA00010971"/>
    </source>
</evidence>
<dbReference type="GO" id="GO:0005829">
    <property type="term" value="C:cytosol"/>
    <property type="evidence" value="ECO:0007669"/>
    <property type="project" value="TreeGrafter"/>
</dbReference>
<evidence type="ECO:0000256" key="4">
    <source>
        <dbReference type="ARBA" id="ARBA00022928"/>
    </source>
</evidence>
<evidence type="ECO:0000313" key="8">
    <source>
        <dbReference type="EMBL" id="RCN47623.1"/>
    </source>
</evidence>
<feature type="binding site" evidence="7">
    <location>
        <position position="105"/>
    </location>
    <ligand>
        <name>substrate</name>
    </ligand>
</feature>
<dbReference type="AlphaFoldDB" id="A0A368GTD0"/>
<dbReference type="PANTHER" id="PTHR12258:SF5">
    <property type="entry name" value="BCDNA.GH02250-RELATED"/>
    <property type="match status" value="1"/>
</dbReference>
<evidence type="ECO:0000256" key="1">
    <source>
        <dbReference type="ARBA" id="ARBA00002508"/>
    </source>
</evidence>
<dbReference type="OrthoDB" id="10249612at2759"/>